<evidence type="ECO:0000313" key="4">
    <source>
        <dbReference type="EMBL" id="KAL3397276.1"/>
    </source>
</evidence>
<sequence>MAVTGRARSQSSDRDSNAALPTQAGRRARSQTAAPKAALRARKGAAAPKAARRPPGQLAAADALDVAVLPAVAARSTAARRTLGQAAVPQAAAARSTAARRTLGQAAVPQAAAARSTAARRALSQAVVPRSAALSTIARHAPGQVGAFNAADALGVAVPPAATSRARNPQVVDLDADMQVDGDEGFVVEEDYEDEEECEDQVNPFSNRCDEQLNWLSSTANADLAQNDSVARLANLLSNSIAVLHESSLANSNASIWNRLPDKKLPSFDGDPLEWVHFKRAYSNSSVSGQYSDAENVSRIFDALRGDARRAVRTLIAAGSGAENIMRTLEMRFGKTKVILEKFVRDVKDLPKLDSGKFDIVEFASRLQDSVLAIKSLGGIEYLNSPDFCKSVLLKFSSEMLKDYGHFKVQNSQSCKSKLELIADFLLREAEIAEEADIVELFHKSESRKSCEVDKAHTNRGVETSNRRVVLTTNVLNNFSKTRINCLNCGRNGHSIESCEDFKNLPMRQRYKVARNLRICYSCLKDNHLRKQCKEKKSCNQCDRDHHSLLHFTPRNIETGDSNARGSRAPTSAPPNSA</sequence>
<gene>
    <name evidence="4" type="ORF">TKK_008847</name>
</gene>
<dbReference type="PANTHER" id="PTHR47331">
    <property type="entry name" value="PHD-TYPE DOMAIN-CONTAINING PROTEIN"/>
    <property type="match status" value="1"/>
</dbReference>
<keyword evidence="1" id="KW-0862">Zinc</keyword>
<dbReference type="PROSITE" id="PS50158">
    <property type="entry name" value="ZF_CCHC"/>
    <property type="match status" value="1"/>
</dbReference>
<dbReference type="PANTHER" id="PTHR47331:SF1">
    <property type="entry name" value="GAG-LIKE PROTEIN"/>
    <property type="match status" value="1"/>
</dbReference>
<accession>A0ABD2WWA2</accession>
<dbReference type="Gene3D" id="4.10.60.10">
    <property type="entry name" value="Zinc finger, CCHC-type"/>
    <property type="match status" value="1"/>
</dbReference>
<reference evidence="4 5" key="1">
    <citation type="journal article" date="2024" name="bioRxiv">
        <title>A reference genome for Trichogramma kaykai: A tiny desert-dwelling parasitoid wasp with competing sex-ratio distorters.</title>
        <authorList>
            <person name="Culotta J."/>
            <person name="Lindsey A.R."/>
        </authorList>
    </citation>
    <scope>NUCLEOTIDE SEQUENCE [LARGE SCALE GENOMIC DNA]</scope>
    <source>
        <strain evidence="4 5">KSX58</strain>
    </source>
</reference>
<name>A0ABD2WWA2_9HYME</name>
<dbReference type="InterPro" id="IPR001878">
    <property type="entry name" value="Znf_CCHC"/>
</dbReference>
<dbReference type="EMBL" id="JBJJXI010000066">
    <property type="protein sequence ID" value="KAL3397276.1"/>
    <property type="molecule type" value="Genomic_DNA"/>
</dbReference>
<proteinExistence type="predicted"/>
<feature type="domain" description="CCHC-type" evidence="3">
    <location>
        <begin position="486"/>
        <end position="501"/>
    </location>
</feature>
<evidence type="ECO:0000259" key="3">
    <source>
        <dbReference type="PROSITE" id="PS50158"/>
    </source>
</evidence>
<evidence type="ECO:0000256" key="2">
    <source>
        <dbReference type="SAM" id="MobiDB-lite"/>
    </source>
</evidence>
<feature type="region of interest" description="Disordered" evidence="2">
    <location>
        <begin position="1"/>
        <end position="56"/>
    </location>
</feature>
<dbReference type="Pfam" id="PF03564">
    <property type="entry name" value="DUF1759"/>
    <property type="match status" value="1"/>
</dbReference>
<dbReference type="GO" id="GO:0008270">
    <property type="term" value="F:zinc ion binding"/>
    <property type="evidence" value="ECO:0007669"/>
    <property type="project" value="UniProtKB-KW"/>
</dbReference>
<dbReference type="AlphaFoldDB" id="A0ABD2WWA2"/>
<comment type="caution">
    <text evidence="4">The sequence shown here is derived from an EMBL/GenBank/DDBJ whole genome shotgun (WGS) entry which is preliminary data.</text>
</comment>
<keyword evidence="5" id="KW-1185">Reference proteome</keyword>
<dbReference type="InterPro" id="IPR005312">
    <property type="entry name" value="DUF1759"/>
</dbReference>
<evidence type="ECO:0000313" key="5">
    <source>
        <dbReference type="Proteomes" id="UP001627154"/>
    </source>
</evidence>
<keyword evidence="1" id="KW-0479">Metal-binding</keyword>
<evidence type="ECO:0000256" key="1">
    <source>
        <dbReference type="PROSITE-ProRule" id="PRU00047"/>
    </source>
</evidence>
<organism evidence="4 5">
    <name type="scientific">Trichogramma kaykai</name>
    <dbReference type="NCBI Taxonomy" id="54128"/>
    <lineage>
        <taxon>Eukaryota</taxon>
        <taxon>Metazoa</taxon>
        <taxon>Ecdysozoa</taxon>
        <taxon>Arthropoda</taxon>
        <taxon>Hexapoda</taxon>
        <taxon>Insecta</taxon>
        <taxon>Pterygota</taxon>
        <taxon>Neoptera</taxon>
        <taxon>Endopterygota</taxon>
        <taxon>Hymenoptera</taxon>
        <taxon>Apocrita</taxon>
        <taxon>Proctotrupomorpha</taxon>
        <taxon>Chalcidoidea</taxon>
        <taxon>Trichogrammatidae</taxon>
        <taxon>Trichogramma</taxon>
    </lineage>
</organism>
<dbReference type="Proteomes" id="UP001627154">
    <property type="component" value="Unassembled WGS sequence"/>
</dbReference>
<keyword evidence="1" id="KW-0863">Zinc-finger</keyword>
<dbReference type="SMART" id="SM00343">
    <property type="entry name" value="ZnF_C2HC"/>
    <property type="match status" value="2"/>
</dbReference>
<protein>
    <recommendedName>
        <fullName evidence="3">CCHC-type domain-containing protein</fullName>
    </recommendedName>
</protein>
<feature type="region of interest" description="Disordered" evidence="2">
    <location>
        <begin position="555"/>
        <end position="578"/>
    </location>
</feature>
<feature type="compositionally biased region" description="Low complexity" evidence="2">
    <location>
        <begin position="33"/>
        <end position="56"/>
    </location>
</feature>